<comment type="subcellular location">
    <subcellularLocation>
        <location evidence="8">Peroxisome membrane</location>
    </subcellularLocation>
</comment>
<evidence type="ECO:0000256" key="3">
    <source>
        <dbReference type="ARBA" id="ARBA00022927"/>
    </source>
</evidence>
<comment type="similarity">
    <text evidence="1">Belongs to the peroxin-13 family.</text>
</comment>
<dbReference type="InterPro" id="IPR035463">
    <property type="entry name" value="Pex13"/>
</dbReference>
<feature type="region of interest" description="Disordered" evidence="9">
    <location>
        <begin position="1"/>
        <end position="59"/>
    </location>
</feature>
<evidence type="ECO:0000313" key="10">
    <source>
        <dbReference type="EMBL" id="CAI0432067.1"/>
    </source>
</evidence>
<gene>
    <name evidence="10" type="ORF">LITE_LOCUS23267</name>
</gene>
<dbReference type="GO" id="GO:1990429">
    <property type="term" value="C:peroxisomal importomer complex"/>
    <property type="evidence" value="ECO:0007669"/>
    <property type="project" value="TreeGrafter"/>
</dbReference>
<evidence type="ECO:0000256" key="1">
    <source>
        <dbReference type="ARBA" id="ARBA00006033"/>
    </source>
</evidence>
<evidence type="ECO:0000256" key="5">
    <source>
        <dbReference type="ARBA" id="ARBA00023136"/>
    </source>
</evidence>
<dbReference type="Proteomes" id="UP001154282">
    <property type="component" value="Unassembled WGS sequence"/>
</dbReference>
<proteinExistence type="inferred from homology"/>
<protein>
    <recommendedName>
        <fullName evidence="7">Peroxin-13</fullName>
    </recommendedName>
</protein>
<comment type="caution">
    <text evidence="10">The sequence shown here is derived from an EMBL/GenBank/DDBJ whole genome shotgun (WGS) entry which is preliminary data.</text>
</comment>
<sequence>MTLDCSYPVGGGAPPKPWERAGPSASGPAPFKPPSAGSTSAVVEASGTAKPGEIVPPGNNNAVATTNRNQLPVPNRPWQPQTTQYGVGASIHMSRLLTHVNVNVLISGYGMNNSYGIRGGYGSSLYGNNMYRGGYGGLYSGGGMYGGYGNQMGGGYGMNPYGQQQNPDDVPSPPGFLAGVVNFFGRIALLIDQNTQAFHMFMSALLQLFDRSGMLYGELARFALRMLGVKTPKKVEGAAAEGQQRQQQVQASKAAEGGWDNVWGAKNSS</sequence>
<feature type="compositionally biased region" description="Low complexity" evidence="9">
    <location>
        <begin position="238"/>
        <end position="255"/>
    </location>
</feature>
<evidence type="ECO:0000256" key="4">
    <source>
        <dbReference type="ARBA" id="ARBA00023010"/>
    </source>
</evidence>
<evidence type="ECO:0000256" key="6">
    <source>
        <dbReference type="ARBA" id="ARBA00023140"/>
    </source>
</evidence>
<dbReference type="PANTHER" id="PTHR19332:SF1">
    <property type="entry name" value="PEROXISOMAL MEMBRANE PROTEIN PEX13"/>
    <property type="match status" value="1"/>
</dbReference>
<keyword evidence="6" id="KW-0576">Peroxisome</keyword>
<keyword evidence="3" id="KW-0653">Protein transport</keyword>
<evidence type="ECO:0000256" key="7">
    <source>
        <dbReference type="ARBA" id="ARBA00029693"/>
    </source>
</evidence>
<reference evidence="10" key="1">
    <citation type="submission" date="2022-08" db="EMBL/GenBank/DDBJ databases">
        <authorList>
            <person name="Gutierrez-Valencia J."/>
        </authorList>
    </citation>
    <scope>NUCLEOTIDE SEQUENCE</scope>
</reference>
<keyword evidence="11" id="KW-1185">Reference proteome</keyword>
<feature type="region of interest" description="Disordered" evidence="9">
    <location>
        <begin position="238"/>
        <end position="269"/>
    </location>
</feature>
<evidence type="ECO:0000256" key="8">
    <source>
        <dbReference type="ARBA" id="ARBA00046271"/>
    </source>
</evidence>
<keyword evidence="2" id="KW-0813">Transport</keyword>
<evidence type="ECO:0000256" key="9">
    <source>
        <dbReference type="SAM" id="MobiDB-lite"/>
    </source>
</evidence>
<dbReference type="PANTHER" id="PTHR19332">
    <property type="entry name" value="PEROXISOMAL MEMBRANE PROTEIN PEX13"/>
    <property type="match status" value="1"/>
</dbReference>
<evidence type="ECO:0000313" key="11">
    <source>
        <dbReference type="Proteomes" id="UP001154282"/>
    </source>
</evidence>
<dbReference type="EMBL" id="CAMGYJ010000006">
    <property type="protein sequence ID" value="CAI0432067.1"/>
    <property type="molecule type" value="Genomic_DNA"/>
</dbReference>
<evidence type="ECO:0000256" key="2">
    <source>
        <dbReference type="ARBA" id="ARBA00022448"/>
    </source>
</evidence>
<dbReference type="AlphaFoldDB" id="A0AAV0LCQ6"/>
<name>A0AAV0LCQ6_9ROSI</name>
<keyword evidence="4" id="KW-0811">Translocation</keyword>
<organism evidence="10 11">
    <name type="scientific">Linum tenue</name>
    <dbReference type="NCBI Taxonomy" id="586396"/>
    <lineage>
        <taxon>Eukaryota</taxon>
        <taxon>Viridiplantae</taxon>
        <taxon>Streptophyta</taxon>
        <taxon>Embryophyta</taxon>
        <taxon>Tracheophyta</taxon>
        <taxon>Spermatophyta</taxon>
        <taxon>Magnoliopsida</taxon>
        <taxon>eudicotyledons</taxon>
        <taxon>Gunneridae</taxon>
        <taxon>Pentapetalae</taxon>
        <taxon>rosids</taxon>
        <taxon>fabids</taxon>
        <taxon>Malpighiales</taxon>
        <taxon>Linaceae</taxon>
        <taxon>Linum</taxon>
    </lineage>
</organism>
<dbReference type="GO" id="GO:0005778">
    <property type="term" value="C:peroxisomal membrane"/>
    <property type="evidence" value="ECO:0007669"/>
    <property type="project" value="UniProtKB-SubCell"/>
</dbReference>
<accession>A0AAV0LCQ6</accession>
<keyword evidence="5" id="KW-0472">Membrane</keyword>
<dbReference type="GO" id="GO:0016560">
    <property type="term" value="P:protein import into peroxisome matrix, docking"/>
    <property type="evidence" value="ECO:0007669"/>
    <property type="project" value="InterPro"/>
</dbReference>